<dbReference type="GO" id="GO:0004190">
    <property type="term" value="F:aspartic-type endopeptidase activity"/>
    <property type="evidence" value="ECO:0007669"/>
    <property type="project" value="InterPro"/>
</dbReference>
<reference evidence="2" key="1">
    <citation type="submission" date="2021-02" db="EMBL/GenBank/DDBJ databases">
        <authorList>
            <person name="Dougan E. K."/>
            <person name="Rhodes N."/>
            <person name="Thang M."/>
            <person name="Chan C."/>
        </authorList>
    </citation>
    <scope>NUCLEOTIDE SEQUENCE</scope>
</reference>
<name>A0A812NND3_9DINO</name>
<accession>A0A812NND3</accession>
<feature type="compositionally biased region" description="Polar residues" evidence="1">
    <location>
        <begin position="615"/>
        <end position="658"/>
    </location>
</feature>
<dbReference type="EMBL" id="CAJNDS010002099">
    <property type="protein sequence ID" value="CAE7325049.1"/>
    <property type="molecule type" value="Genomic_DNA"/>
</dbReference>
<keyword evidence="3" id="KW-1185">Reference proteome</keyword>
<evidence type="ECO:0000313" key="3">
    <source>
        <dbReference type="Proteomes" id="UP000604046"/>
    </source>
</evidence>
<dbReference type="GO" id="GO:0006508">
    <property type="term" value="P:proteolysis"/>
    <property type="evidence" value="ECO:0007669"/>
    <property type="project" value="InterPro"/>
</dbReference>
<protein>
    <recommendedName>
        <fullName evidence="4">Peptidase A2 domain-containing protein</fullName>
    </recommendedName>
</protein>
<organism evidence="2 3">
    <name type="scientific">Symbiodinium natans</name>
    <dbReference type="NCBI Taxonomy" id="878477"/>
    <lineage>
        <taxon>Eukaryota</taxon>
        <taxon>Sar</taxon>
        <taxon>Alveolata</taxon>
        <taxon>Dinophyceae</taxon>
        <taxon>Suessiales</taxon>
        <taxon>Symbiodiniaceae</taxon>
        <taxon>Symbiodinium</taxon>
    </lineage>
</organism>
<evidence type="ECO:0000256" key="1">
    <source>
        <dbReference type="SAM" id="MobiDB-lite"/>
    </source>
</evidence>
<dbReference type="InterPro" id="IPR001969">
    <property type="entry name" value="Aspartic_peptidase_AS"/>
</dbReference>
<dbReference type="PROSITE" id="PS00141">
    <property type="entry name" value="ASP_PROTEASE"/>
    <property type="match status" value="1"/>
</dbReference>
<dbReference type="Proteomes" id="UP000604046">
    <property type="component" value="Unassembled WGS sequence"/>
</dbReference>
<dbReference type="AlphaFoldDB" id="A0A812NND3"/>
<feature type="region of interest" description="Disordered" evidence="1">
    <location>
        <begin position="615"/>
        <end position="674"/>
    </location>
</feature>
<dbReference type="OrthoDB" id="436967at2759"/>
<feature type="compositionally biased region" description="Low complexity" evidence="1">
    <location>
        <begin position="377"/>
        <end position="406"/>
    </location>
</feature>
<feature type="region of interest" description="Disordered" evidence="1">
    <location>
        <begin position="365"/>
        <end position="406"/>
    </location>
</feature>
<sequence>MVAELWKARLRNTFLRRFEFRDQALREEPTTTTAASLEAVKDKLREFYREQLFLRVKPENRRQASWEKQLSVVEEAFELRLEKFSTVEEVLAFGGKCLKNENLRESFTWFGFEAAEEQSLSWAAQVAFVHLQQERENLDRDLSVGSITSEPNTPGHSRVFNKKLQSAASPIDLDQDEPGMMMQQMTAATKAASDAAMAAVQEWSLKQYVVALDTAYSEDLKKIEQFPTAEIGWISGAPSDPAFSIAERLRGFETADAEPSSRARSLGILTALTQTHPFRTNEPFLAQLLDLERVMEEYERSSGKKLEEDLKTSILLKSISGGMRNHLSTVLTETSSYDEIREAALRYERMQFKWSPSNLFSTESSYAQKKSHEQVEQSQGQPGPQPSGASVSGTSTSAGPSYSSASSQASTAVRRVIAEPFVMDMSQLDLSGDDPFVRMIHAQHFRLDATDGDSDWEVIGRSNTTQEQHVRALTQISNTCSVIIDSGADVSCIPLSFASCGVSSPGDCVMHVRDAQGGSMQVRDERIVDFVLQSPSHGHVTIRERCIVADVMQPLISMGRLIKQGWFPCQNAQGFWLNHDASGADVPMSFRGMSLGVDAEIRRVEKAEVPVSQVQACDPQSSHVQSKGPQVQPCDPQSSHVQSKGPQVQPCDPQSSHVQLKGPQVQACDPQSSTSSRKVHKFSQVCHMYESFSVQC</sequence>
<evidence type="ECO:0008006" key="4">
    <source>
        <dbReference type="Google" id="ProtNLM"/>
    </source>
</evidence>
<comment type="caution">
    <text evidence="2">The sequence shown here is derived from an EMBL/GenBank/DDBJ whole genome shotgun (WGS) entry which is preliminary data.</text>
</comment>
<evidence type="ECO:0000313" key="2">
    <source>
        <dbReference type="EMBL" id="CAE7325049.1"/>
    </source>
</evidence>
<gene>
    <name evidence="2" type="ORF">SNAT2548_LOCUS17015</name>
</gene>
<proteinExistence type="predicted"/>